<dbReference type="Proteomes" id="UP000307874">
    <property type="component" value="Unassembled WGS sequence"/>
</dbReference>
<keyword evidence="3" id="KW-1185">Reference proteome</keyword>
<keyword evidence="2" id="KW-0378">Hydrolase</keyword>
<protein>
    <submittedName>
        <fullName evidence="2">Alpha/beta hydrolase</fullName>
    </submittedName>
</protein>
<reference evidence="2 3" key="1">
    <citation type="submission" date="2019-06" db="EMBL/GenBank/DDBJ databases">
        <title>Martelella lutilitoris sp. nov., isolated from a tidal mudflat.</title>
        <authorList>
            <person name="Kim Y.-J."/>
        </authorList>
    </citation>
    <scope>NUCLEOTIDE SEQUENCE [LARGE SCALE GENOMIC DNA]</scope>
    <source>
        <strain evidence="2 3">GH2-6</strain>
    </source>
</reference>
<dbReference type="InterPro" id="IPR050266">
    <property type="entry name" value="AB_hydrolase_sf"/>
</dbReference>
<dbReference type="SUPFAM" id="SSF53474">
    <property type="entry name" value="alpha/beta-Hydrolases"/>
    <property type="match status" value="1"/>
</dbReference>
<sequence>MAACLLRENDGPLIPIGHSLGGRVAMEMAHQAPERMRGLILANTGHDGVGENEAPKRLAKIARGYEDMAALAAEWLPPMLAQGITPDPALVDDLTDMVLKAGPDVHARQIRAIMERPNAMDYIPAITCPVLLLTGAQDGWSPEKQHREIAEQLDKAEVQVIDGAGHFMPVERPAETVAAITGWLDQHKEELNV</sequence>
<dbReference type="EMBL" id="VCLB01000001">
    <property type="protein sequence ID" value="TNB49943.1"/>
    <property type="molecule type" value="Genomic_DNA"/>
</dbReference>
<feature type="domain" description="AB hydrolase-1" evidence="1">
    <location>
        <begin position="9"/>
        <end position="179"/>
    </location>
</feature>
<dbReference type="Pfam" id="PF12697">
    <property type="entry name" value="Abhydrolase_6"/>
    <property type="match status" value="1"/>
</dbReference>
<comment type="caution">
    <text evidence="2">The sequence shown here is derived from an EMBL/GenBank/DDBJ whole genome shotgun (WGS) entry which is preliminary data.</text>
</comment>
<dbReference type="InterPro" id="IPR000073">
    <property type="entry name" value="AB_hydrolase_1"/>
</dbReference>
<dbReference type="Gene3D" id="3.40.50.1820">
    <property type="entry name" value="alpha/beta hydrolase"/>
    <property type="match status" value="1"/>
</dbReference>
<dbReference type="GO" id="GO:0016787">
    <property type="term" value="F:hydrolase activity"/>
    <property type="evidence" value="ECO:0007669"/>
    <property type="project" value="UniProtKB-KW"/>
</dbReference>
<gene>
    <name evidence="2" type="ORF">FF124_02645</name>
</gene>
<dbReference type="OrthoDB" id="5491135at2"/>
<evidence type="ECO:0000259" key="1">
    <source>
        <dbReference type="Pfam" id="PF12697"/>
    </source>
</evidence>
<dbReference type="PANTHER" id="PTHR43798:SF29">
    <property type="entry name" value="AB HYDROLASE-1 DOMAIN-CONTAINING PROTEIN"/>
    <property type="match status" value="1"/>
</dbReference>
<evidence type="ECO:0000313" key="2">
    <source>
        <dbReference type="EMBL" id="TNB49943.1"/>
    </source>
</evidence>
<dbReference type="InterPro" id="IPR029058">
    <property type="entry name" value="AB_hydrolase_fold"/>
</dbReference>
<evidence type="ECO:0000313" key="3">
    <source>
        <dbReference type="Proteomes" id="UP000307874"/>
    </source>
</evidence>
<proteinExistence type="predicted"/>
<accession>A0A5C4JWW2</accession>
<dbReference type="AlphaFoldDB" id="A0A5C4JWW2"/>
<dbReference type="PANTHER" id="PTHR43798">
    <property type="entry name" value="MONOACYLGLYCEROL LIPASE"/>
    <property type="match status" value="1"/>
</dbReference>
<organism evidence="2 3">
    <name type="scientific">Martelella lutilitoris</name>
    <dbReference type="NCBI Taxonomy" id="2583532"/>
    <lineage>
        <taxon>Bacteria</taxon>
        <taxon>Pseudomonadati</taxon>
        <taxon>Pseudomonadota</taxon>
        <taxon>Alphaproteobacteria</taxon>
        <taxon>Hyphomicrobiales</taxon>
        <taxon>Aurantimonadaceae</taxon>
        <taxon>Martelella</taxon>
    </lineage>
</organism>
<name>A0A5C4JWW2_9HYPH</name>